<dbReference type="InterPro" id="IPR000182">
    <property type="entry name" value="GNAT_dom"/>
</dbReference>
<dbReference type="InterPro" id="IPR016181">
    <property type="entry name" value="Acyl_CoA_acyltransferase"/>
</dbReference>
<accession>A0ABT2ZL06</accession>
<dbReference type="InterPro" id="IPR051908">
    <property type="entry name" value="Ribosomal_N-acetyltransferase"/>
</dbReference>
<dbReference type="PANTHER" id="PTHR43441:SF2">
    <property type="entry name" value="FAMILY ACETYLTRANSFERASE, PUTATIVE (AFU_ORTHOLOGUE AFUA_7G00850)-RELATED"/>
    <property type="match status" value="1"/>
</dbReference>
<evidence type="ECO:0000313" key="2">
    <source>
        <dbReference type="EMBL" id="MCV2871814.1"/>
    </source>
</evidence>
<organism evidence="2 3">
    <name type="scientific">Albidovulum litorale</name>
    <dbReference type="NCBI Taxonomy" id="2984134"/>
    <lineage>
        <taxon>Bacteria</taxon>
        <taxon>Pseudomonadati</taxon>
        <taxon>Pseudomonadota</taxon>
        <taxon>Alphaproteobacteria</taxon>
        <taxon>Rhodobacterales</taxon>
        <taxon>Paracoccaceae</taxon>
        <taxon>Albidovulum</taxon>
    </lineage>
</organism>
<sequence length="226" mass="25811">MLKTGFPQARKRVLDGTLVRLEPLSATAHADDLFEAGHVPDRDQKYRYLPDAPPDDPAIIREWAERVETTEDPMFFAVIDKATGKAVGRQALMRVDAVHGSAEIGHIYWGPAMARSAKATEALYLFMRHVFEGLGYRRFEWKCDNANEPSKIAAKRFGFTFEGLFRQHLIIKGRNRDTAWFSIIDREWPALKRAYLSWLAPENFDADGRQKRSLSELTAKALSETR</sequence>
<reference evidence="2 3" key="1">
    <citation type="submission" date="2022-10" db="EMBL/GenBank/DDBJ databases">
        <title>Defluviimonas sp. nov., isolated from ocean surface sediments.</title>
        <authorList>
            <person name="He W."/>
            <person name="Wang L."/>
            <person name="Zhang D.-F."/>
        </authorList>
    </citation>
    <scope>NUCLEOTIDE SEQUENCE [LARGE SCALE GENOMIC DNA]</scope>
    <source>
        <strain evidence="2 3">WL0050</strain>
    </source>
</reference>
<feature type="domain" description="N-acetyltransferase" evidence="1">
    <location>
        <begin position="31"/>
        <end position="177"/>
    </location>
</feature>
<dbReference type="PANTHER" id="PTHR43441">
    <property type="entry name" value="RIBOSOMAL-PROTEIN-SERINE ACETYLTRANSFERASE"/>
    <property type="match status" value="1"/>
</dbReference>
<keyword evidence="3" id="KW-1185">Reference proteome</keyword>
<dbReference type="PROSITE" id="PS51186">
    <property type="entry name" value="GNAT"/>
    <property type="match status" value="1"/>
</dbReference>
<dbReference type="SUPFAM" id="SSF55729">
    <property type="entry name" value="Acyl-CoA N-acyltransferases (Nat)"/>
    <property type="match status" value="1"/>
</dbReference>
<comment type="caution">
    <text evidence="2">The sequence shown here is derived from an EMBL/GenBank/DDBJ whole genome shotgun (WGS) entry which is preliminary data.</text>
</comment>
<dbReference type="RefSeq" id="WP_263739023.1">
    <property type="nucleotide sequence ID" value="NZ_JAOWKZ010000002.1"/>
</dbReference>
<name>A0ABT2ZL06_9RHOB</name>
<proteinExistence type="predicted"/>
<dbReference type="Gene3D" id="3.40.630.30">
    <property type="match status" value="1"/>
</dbReference>
<dbReference type="EMBL" id="JAOWKZ010000002">
    <property type="protein sequence ID" value="MCV2871814.1"/>
    <property type="molecule type" value="Genomic_DNA"/>
</dbReference>
<gene>
    <name evidence="2" type="ORF">OEZ71_05850</name>
</gene>
<evidence type="ECO:0000313" key="3">
    <source>
        <dbReference type="Proteomes" id="UP001652564"/>
    </source>
</evidence>
<protein>
    <submittedName>
        <fullName evidence="2">GNAT family N-acetyltransferase</fullName>
    </submittedName>
</protein>
<evidence type="ECO:0000259" key="1">
    <source>
        <dbReference type="PROSITE" id="PS51186"/>
    </source>
</evidence>
<dbReference type="Pfam" id="PF13302">
    <property type="entry name" value="Acetyltransf_3"/>
    <property type="match status" value="1"/>
</dbReference>
<dbReference type="Proteomes" id="UP001652564">
    <property type="component" value="Unassembled WGS sequence"/>
</dbReference>